<sequence length="376" mass="41665">MTDQGVCVITHPLGAAGENATRTLLDILAEVDSVSLVTADLPTNSSIHDNREVIELTQKGSGNSVLVAATRFLFNQLRMCAVIRQRPEDITLFFGATAYVLPILFARAIGKTVLTEPRGDVPLTLQLNWEQRMPNTLARALANGVRLLEWIGFMTAHTVITYTPNMARQVGLDPDSPSVYPHGARYIDTERFRPRTPFEKRDTLIGFVGRLDEEKGVRSLAAVAKQLPDGVTFRFVGDGPLYDWLEQELSEEIRAGQIELTGWVDHEDIPNELSQMRLLIMPSEATEGLPTTILEAMACGTPVYASAVSGIPDVIQTGQTGWLIDNDDPQSMSDEIVAIINSTEIHIVSTKSREMICKQYSFEQAYNRYESLLSKI</sequence>
<dbReference type="InterPro" id="IPR050194">
    <property type="entry name" value="Glycosyltransferase_grp1"/>
</dbReference>
<reference evidence="1 2" key="1">
    <citation type="journal article" date="2006" name="BMC Genomics">
        <title>The genome of the square archaeon Haloquadratum walsbyi: life at the limits of water activity.</title>
        <authorList>
            <person name="Bolhuis H.H."/>
            <person name="Palm P.P."/>
            <person name="Wende A.W."/>
            <person name="Falb M.M."/>
            <person name="Rampp M.M."/>
            <person name="Rodriguez-Valera F.F."/>
            <person name="Pfeiffer F.F."/>
            <person name="Oesterhelt D.D."/>
        </authorList>
    </citation>
    <scope>NUCLEOTIDE SEQUENCE [LARGE SCALE GENOMIC DNA]</scope>
    <source>
        <strain evidence="2">DSM 16790 / HBSQ001</strain>
    </source>
</reference>
<organism evidence="1 2">
    <name type="scientific">Haloquadratum walsbyi (strain DSM 16790 / HBSQ001)</name>
    <dbReference type="NCBI Taxonomy" id="362976"/>
    <lineage>
        <taxon>Archaea</taxon>
        <taxon>Methanobacteriati</taxon>
        <taxon>Methanobacteriota</taxon>
        <taxon>Stenosarchaea group</taxon>
        <taxon>Halobacteria</taxon>
        <taxon>Halobacteriales</taxon>
        <taxon>Haloferacaceae</taxon>
        <taxon>Haloquadratum</taxon>
    </lineage>
</organism>
<dbReference type="Proteomes" id="UP000001975">
    <property type="component" value="Chromosome"/>
</dbReference>
<dbReference type="PANTHER" id="PTHR45947:SF3">
    <property type="entry name" value="SULFOQUINOVOSYL TRANSFERASE SQD2"/>
    <property type="match status" value="1"/>
</dbReference>
<proteinExistence type="predicted"/>
<dbReference type="Gene3D" id="3.40.50.2000">
    <property type="entry name" value="Glycogen Phosphorylase B"/>
    <property type="match status" value="2"/>
</dbReference>
<evidence type="ECO:0000313" key="1">
    <source>
        <dbReference type="EMBL" id="CAJ52800.2"/>
    </source>
</evidence>
<keyword evidence="1" id="KW-0808">Transferase</keyword>
<dbReference type="SUPFAM" id="SSF53756">
    <property type="entry name" value="UDP-Glycosyltransferase/glycogen phosphorylase"/>
    <property type="match status" value="1"/>
</dbReference>
<dbReference type="HOGENOM" id="CLU_009583_2_2_2"/>
<dbReference type="CDD" id="cd03801">
    <property type="entry name" value="GT4_PimA-like"/>
    <property type="match status" value="1"/>
</dbReference>
<dbReference type="AlphaFoldDB" id="Q18GU5"/>
<dbReference type="GO" id="GO:0016757">
    <property type="term" value="F:glycosyltransferase activity"/>
    <property type="evidence" value="ECO:0007669"/>
    <property type="project" value="UniProtKB-KW"/>
</dbReference>
<keyword evidence="2" id="KW-1185">Reference proteome</keyword>
<dbReference type="PANTHER" id="PTHR45947">
    <property type="entry name" value="SULFOQUINOVOSYL TRANSFERASE SQD2"/>
    <property type="match status" value="1"/>
</dbReference>
<keyword evidence="1" id="KW-0328">Glycosyltransferase</keyword>
<dbReference type="EC" id="2.4.-.-" evidence="1"/>
<evidence type="ECO:0000313" key="2">
    <source>
        <dbReference type="Proteomes" id="UP000001975"/>
    </source>
</evidence>
<dbReference type="RefSeq" id="WP_048066793.1">
    <property type="nucleotide sequence ID" value="NC_008212.1"/>
</dbReference>
<dbReference type="KEGG" id="hwa:HQ_2691A"/>
<dbReference type="STRING" id="362976.HQ_2691A"/>
<protein>
    <submittedName>
        <fullName evidence="1">Probable glycosyltransferase, type 1</fullName>
        <ecNumber evidence="1">2.4.-.-</ecNumber>
    </submittedName>
</protein>
<gene>
    <name evidence="1" type="primary">gth4</name>
    <name evidence="1" type="ordered locus">HQ_2691A</name>
</gene>
<dbReference type="GeneID" id="4193076"/>
<dbReference type="EMBL" id="AM180088">
    <property type="protein sequence ID" value="CAJ52800.2"/>
    <property type="molecule type" value="Genomic_DNA"/>
</dbReference>
<dbReference type="CAZy" id="GT4">
    <property type="family name" value="Glycosyltransferase Family 4"/>
</dbReference>
<dbReference type="Pfam" id="PF13692">
    <property type="entry name" value="Glyco_trans_1_4"/>
    <property type="match status" value="1"/>
</dbReference>
<accession>Q18GU5</accession>
<name>Q18GU5_HALWD</name>
<dbReference type="eggNOG" id="arCOG01407">
    <property type="taxonomic scope" value="Archaea"/>
</dbReference>